<protein>
    <recommendedName>
        <fullName evidence="11">Phospholipid/glycerol acyltransferase domain-containing protein</fullName>
    </recommendedName>
</protein>
<evidence type="ECO:0000256" key="6">
    <source>
        <dbReference type="ARBA" id="ARBA00023315"/>
    </source>
</evidence>
<evidence type="ECO:0000256" key="8">
    <source>
        <dbReference type="SAM" id="Phobius"/>
    </source>
</evidence>
<evidence type="ECO:0000256" key="1">
    <source>
        <dbReference type="ARBA" id="ARBA00022679"/>
    </source>
</evidence>
<evidence type="ECO:0000256" key="3">
    <source>
        <dbReference type="ARBA" id="ARBA00022989"/>
    </source>
</evidence>
<reference evidence="9 10" key="1">
    <citation type="submission" date="2016-07" db="EMBL/GenBank/DDBJ databases">
        <title>Draft genome of the white-rot fungus Obba rivulosa 3A-2.</title>
        <authorList>
            <consortium name="DOE Joint Genome Institute"/>
            <person name="Miettinen O."/>
            <person name="Riley R."/>
            <person name="Acob R."/>
            <person name="Barry K."/>
            <person name="Cullen D."/>
            <person name="De Vries R."/>
            <person name="Hainaut M."/>
            <person name="Hatakka A."/>
            <person name="Henrissat B."/>
            <person name="Hilden K."/>
            <person name="Kuo R."/>
            <person name="Labutti K."/>
            <person name="Lipzen A."/>
            <person name="Makela M.R."/>
            <person name="Sandor L."/>
            <person name="Spatafora J.W."/>
            <person name="Grigoriev I.V."/>
            <person name="Hibbett D.S."/>
        </authorList>
    </citation>
    <scope>NUCLEOTIDE SEQUENCE [LARGE SCALE GENOMIC DNA]</scope>
    <source>
        <strain evidence="9 10">3A-2</strain>
    </source>
</reference>
<keyword evidence="4" id="KW-0443">Lipid metabolism</keyword>
<dbReference type="PANTHER" id="PTHR23063">
    <property type="entry name" value="PHOSPHOLIPID ACYLTRANSFERASE"/>
    <property type="match status" value="1"/>
</dbReference>
<dbReference type="Proteomes" id="UP000250043">
    <property type="component" value="Unassembled WGS sequence"/>
</dbReference>
<sequence length="378" mass="41218">MEKFSGFQDPGTGIRPFIKLVPPIGSDTAATLLLPIRYVVGFVRTFLVIALGLLYAVAVQGVCLLLLPIPPLHRAAARVFTAIIVRLTLLLVGVLWIPVEIVTRKRGRAKKVESWKPQAGDIIVSNWASWVEILWLAFRFNPIFVLPVSSADVPQAIPRLSTPVTRTPGRRTGTGSAAISSPSTRTPTPRVPIVGFRRVSLLSMLHATGYVPAPAHSGSTAPSSLEEIRSRADRPVVVFPECTTSNGRGMLRFAEVFRGVKVPVTKFQVFVMSVRYDLPTAFTPTLALPIPSAFLNPLPHIWSLTTSLAPLTPSIRLLVPSESPSSGSFLLSEFLTEENDEPLAELCALLIAQLGKMKKLGLGWEDKAAFLELYKTKK</sequence>
<dbReference type="AlphaFoldDB" id="A0A8E2ALS0"/>
<dbReference type="GO" id="GO:0016746">
    <property type="term" value="F:acyltransferase activity"/>
    <property type="evidence" value="ECO:0007669"/>
    <property type="project" value="UniProtKB-KW"/>
</dbReference>
<evidence type="ECO:0000313" key="9">
    <source>
        <dbReference type="EMBL" id="OCH84179.1"/>
    </source>
</evidence>
<feature type="transmembrane region" description="Helical" evidence="8">
    <location>
        <begin position="79"/>
        <end position="99"/>
    </location>
</feature>
<feature type="transmembrane region" description="Helical" evidence="8">
    <location>
        <begin position="42"/>
        <end position="67"/>
    </location>
</feature>
<organism evidence="9 10">
    <name type="scientific">Obba rivulosa</name>
    <dbReference type="NCBI Taxonomy" id="1052685"/>
    <lineage>
        <taxon>Eukaryota</taxon>
        <taxon>Fungi</taxon>
        <taxon>Dikarya</taxon>
        <taxon>Basidiomycota</taxon>
        <taxon>Agaricomycotina</taxon>
        <taxon>Agaricomycetes</taxon>
        <taxon>Polyporales</taxon>
        <taxon>Gelatoporiaceae</taxon>
        <taxon>Obba</taxon>
    </lineage>
</organism>
<dbReference type="EMBL" id="KV722711">
    <property type="protein sequence ID" value="OCH84179.1"/>
    <property type="molecule type" value="Genomic_DNA"/>
</dbReference>
<keyword evidence="6" id="KW-0012">Acyltransferase</keyword>
<evidence type="ECO:0000256" key="7">
    <source>
        <dbReference type="SAM" id="MobiDB-lite"/>
    </source>
</evidence>
<dbReference type="GO" id="GO:0006629">
    <property type="term" value="P:lipid metabolic process"/>
    <property type="evidence" value="ECO:0007669"/>
    <property type="project" value="UniProtKB-KW"/>
</dbReference>
<proteinExistence type="predicted"/>
<name>A0A8E2ALS0_9APHY</name>
<keyword evidence="1" id="KW-0808">Transferase</keyword>
<evidence type="ECO:0000313" key="10">
    <source>
        <dbReference type="Proteomes" id="UP000250043"/>
    </source>
</evidence>
<keyword evidence="5 8" id="KW-0472">Membrane</keyword>
<keyword evidence="3 8" id="KW-1133">Transmembrane helix</keyword>
<feature type="compositionally biased region" description="Low complexity" evidence="7">
    <location>
        <begin position="162"/>
        <end position="186"/>
    </location>
</feature>
<keyword evidence="2 8" id="KW-0812">Transmembrane</keyword>
<evidence type="ECO:0000256" key="2">
    <source>
        <dbReference type="ARBA" id="ARBA00022692"/>
    </source>
</evidence>
<dbReference type="PANTHER" id="PTHR23063:SF60">
    <property type="entry name" value="LYSOPHOSPHATIDIC ACID:OLEOYL-COA ACYLTRANSFERASE 1"/>
    <property type="match status" value="1"/>
</dbReference>
<evidence type="ECO:0008006" key="11">
    <source>
        <dbReference type="Google" id="ProtNLM"/>
    </source>
</evidence>
<feature type="region of interest" description="Disordered" evidence="7">
    <location>
        <begin position="161"/>
        <end position="186"/>
    </location>
</feature>
<dbReference type="OrthoDB" id="272512at2759"/>
<evidence type="ECO:0000256" key="5">
    <source>
        <dbReference type="ARBA" id="ARBA00023136"/>
    </source>
</evidence>
<gene>
    <name evidence="9" type="ORF">OBBRIDRAFT_786495</name>
</gene>
<accession>A0A8E2ALS0</accession>
<keyword evidence="10" id="KW-1185">Reference proteome</keyword>
<evidence type="ECO:0000256" key="4">
    <source>
        <dbReference type="ARBA" id="ARBA00023098"/>
    </source>
</evidence>